<dbReference type="Pfam" id="PF02738">
    <property type="entry name" value="MoCoBD_1"/>
    <property type="match status" value="1"/>
</dbReference>
<dbReference type="PIRSF" id="PIRSF036389">
    <property type="entry name" value="IOR_B"/>
    <property type="match status" value="1"/>
</dbReference>
<feature type="domain" description="Aldehyde oxidase/xanthine dehydrogenase a/b hammerhead" evidence="1">
    <location>
        <begin position="226"/>
        <end position="304"/>
    </location>
</feature>
<dbReference type="RefSeq" id="WP_028156864.1">
    <property type="nucleotide sequence ID" value="NZ_JANUDC010000001.1"/>
</dbReference>
<dbReference type="PANTHER" id="PTHR47495">
    <property type="entry name" value="ALDEHYDE DEHYDROGENASE"/>
    <property type="match status" value="1"/>
</dbReference>
<protein>
    <submittedName>
        <fullName evidence="2">Aldehyde dehydrogenase</fullName>
    </submittedName>
</protein>
<dbReference type="Pfam" id="PF20256">
    <property type="entry name" value="MoCoBD_2"/>
    <property type="match status" value="2"/>
</dbReference>
<name>A0A0A3XQI6_BRAJP</name>
<dbReference type="EMBL" id="JRPN01000025">
    <property type="protein sequence ID" value="KGT75411.1"/>
    <property type="molecule type" value="Genomic_DNA"/>
</dbReference>
<gene>
    <name evidence="2" type="ORF">MA20_33610</name>
</gene>
<dbReference type="InterPro" id="IPR000674">
    <property type="entry name" value="Ald_Oxase/Xan_DH_a/b"/>
</dbReference>
<dbReference type="InterPro" id="IPR052516">
    <property type="entry name" value="N-heterocyclic_Hydroxylase"/>
</dbReference>
<dbReference type="InterPro" id="IPR006311">
    <property type="entry name" value="TAT_signal"/>
</dbReference>
<organism evidence="2 3">
    <name type="scientific">Bradyrhizobium japonicum</name>
    <dbReference type="NCBI Taxonomy" id="375"/>
    <lineage>
        <taxon>Bacteria</taxon>
        <taxon>Pseudomonadati</taxon>
        <taxon>Pseudomonadota</taxon>
        <taxon>Alphaproteobacteria</taxon>
        <taxon>Hyphomicrobiales</taxon>
        <taxon>Nitrobacteraceae</taxon>
        <taxon>Bradyrhizobium</taxon>
    </lineage>
</organism>
<dbReference type="InterPro" id="IPR046867">
    <property type="entry name" value="AldOxase/xan_DH_MoCoBD2"/>
</dbReference>
<evidence type="ECO:0000259" key="1">
    <source>
        <dbReference type="SMART" id="SM01008"/>
    </source>
</evidence>
<dbReference type="InterPro" id="IPR008274">
    <property type="entry name" value="AldOxase/xan_DH_MoCoBD1"/>
</dbReference>
<dbReference type="GO" id="GO:0016491">
    <property type="term" value="F:oxidoreductase activity"/>
    <property type="evidence" value="ECO:0007669"/>
    <property type="project" value="InterPro"/>
</dbReference>
<accession>A0A0A3XQI6</accession>
<dbReference type="Proteomes" id="UP000030377">
    <property type="component" value="Unassembled WGS sequence"/>
</dbReference>
<dbReference type="InterPro" id="IPR037165">
    <property type="entry name" value="AldOxase/xan_DH_Mopterin-bd_sf"/>
</dbReference>
<dbReference type="SUPFAM" id="SSF56003">
    <property type="entry name" value="Molybdenum cofactor-binding domain"/>
    <property type="match status" value="2"/>
</dbReference>
<sequence>MNGPILSEQVAEEKGMSRRAFLQGTGLLLGFSLTGASTSSVFAAPTSQVVENDVTGTFTPNGFIRINPTGAVTLVMPMVEMGQGVYTSLSMLLAEELEVKLDQIQVQHAPPNHALYVNSIIGIQNTGGSASVRAFWTPLRQAGAVGRNLLIGAAAKRWNVDPATCRAKDGIVFDTSGAKHLSYGELATAAAKLPVPPAANVKLKDPKDFTLIGTRARRVDSSIKVDGRALYGIDTRLPGMKVAAVAISPVLGGKAKTVGEKAALAVKGVRQVVNIDEAVAVVADHMGAAKKGLEAAAITWDDGPNGKVSNADIVKQLEEASKKPGAVARNDGAAEEALAAAAQRVDATYQVPFLAHAAMEPMNCTVHQQKDRCDIWVGTQAPTITQSLVAELTGLPKEAIKIHNHLIGGGFGRRLEADGTVLAVKIAKHVDGPVKVIWSREEDIQHDMYRPYYLDRLSAGLDAAGKPVAWTHRIAGSSVMARYYPPYVKDGLDPDAVEAAAEPPYALPNIHVDFVRVEPPGVRTSWWRGVGPTHNVFVVESFIDELAHAAKQDPVTYRKGLLGHNPRALAVLSLAAEKAGWASPLPARHGRGISVQFAYGSYTSQVAEVEVAADGSVKVKRIVCALDCGMYVNPDTIEAQVQGGTLFGLTAALHGSITFKDGRVEQSNFDNYLPMRIDEVPVVETYLIKNAEAPGGVGEAPTAIVSAAVTNAIFAATGKRVRSLPIDTNSLKSSS</sequence>
<evidence type="ECO:0000313" key="3">
    <source>
        <dbReference type="Proteomes" id="UP000030377"/>
    </source>
</evidence>
<dbReference type="AlphaFoldDB" id="A0A0A3XQI6"/>
<reference evidence="2 3" key="1">
    <citation type="submission" date="2014-09" db="EMBL/GenBank/DDBJ databases">
        <title>Draft genome of Bradyrhizobium japonicum Is-34.</title>
        <authorList>
            <person name="Tsurumaru H."/>
            <person name="Yamakawa T."/>
            <person name="Hashimoto S."/>
            <person name="Okizaki K."/>
            <person name="Kanesaki Y."/>
            <person name="Yoshikawa H."/>
            <person name="Yajima S."/>
        </authorList>
    </citation>
    <scope>NUCLEOTIDE SEQUENCE [LARGE SCALE GENOMIC DNA]</scope>
    <source>
        <strain evidence="2 3">Is-34</strain>
    </source>
</reference>
<dbReference type="PROSITE" id="PS51318">
    <property type="entry name" value="TAT"/>
    <property type="match status" value="1"/>
</dbReference>
<dbReference type="SMART" id="SM01008">
    <property type="entry name" value="Ald_Xan_dh_C"/>
    <property type="match status" value="1"/>
</dbReference>
<dbReference type="Gene3D" id="3.90.1170.50">
    <property type="entry name" value="Aldehyde oxidase/xanthine dehydrogenase, a/b hammerhead"/>
    <property type="match status" value="1"/>
</dbReference>
<comment type="caution">
    <text evidence="2">The sequence shown here is derived from an EMBL/GenBank/DDBJ whole genome shotgun (WGS) entry which is preliminary data.</text>
</comment>
<proteinExistence type="predicted"/>
<dbReference type="Gene3D" id="3.30.365.10">
    <property type="entry name" value="Aldehyde oxidase/xanthine dehydrogenase, molybdopterin binding domain"/>
    <property type="match status" value="4"/>
</dbReference>
<evidence type="ECO:0000313" key="2">
    <source>
        <dbReference type="EMBL" id="KGT75411.1"/>
    </source>
</evidence>
<dbReference type="PANTHER" id="PTHR47495:SF2">
    <property type="entry name" value="ALDEHYDE DEHYDROGENASE"/>
    <property type="match status" value="1"/>
</dbReference>
<dbReference type="InterPro" id="IPR012368">
    <property type="entry name" value="OxRdtase_Mopterin-bd_su_IorB"/>
</dbReference>